<dbReference type="InterPro" id="IPR050194">
    <property type="entry name" value="Glycosyltransferase_grp1"/>
</dbReference>
<keyword evidence="4" id="KW-1185">Reference proteome</keyword>
<reference evidence="3 4" key="2">
    <citation type="journal article" date="2009" name="BMC Microbiol.">
        <title>The genome sequence of Geobacter metallireducens: features of metabolism, physiology and regulation common and dissimilar to Geobacter sulfurreducens.</title>
        <authorList>
            <person name="Aklujkar M."/>
            <person name="Krushkal J."/>
            <person name="DiBartolo G."/>
            <person name="Lapidus A."/>
            <person name="Land M.L."/>
            <person name="Lovley D.R."/>
        </authorList>
    </citation>
    <scope>NUCLEOTIDE SEQUENCE [LARGE SCALE GENOMIC DNA]</scope>
    <source>
        <strain evidence="4">ATCC 53774 / DSM 7210 / GS-15</strain>
    </source>
</reference>
<dbReference type="KEGG" id="gme:Gmet_1502"/>
<organism evidence="3 4">
    <name type="scientific">Geobacter metallireducens (strain ATCC 53774 / DSM 7210 / GS-15)</name>
    <dbReference type="NCBI Taxonomy" id="269799"/>
    <lineage>
        <taxon>Bacteria</taxon>
        <taxon>Pseudomonadati</taxon>
        <taxon>Thermodesulfobacteriota</taxon>
        <taxon>Desulfuromonadia</taxon>
        <taxon>Geobacterales</taxon>
        <taxon>Geobacteraceae</taxon>
        <taxon>Geobacter</taxon>
    </lineage>
</organism>
<name>Q39VI8_GEOMG</name>
<accession>Q39VI8</accession>
<dbReference type="PANTHER" id="PTHR45947:SF3">
    <property type="entry name" value="SULFOQUINOVOSYL TRANSFERASE SQD2"/>
    <property type="match status" value="1"/>
</dbReference>
<sequence length="420" mass="47037">MHILFLTHYFPPEVNAPASRTYENARRWVRDGHHVTVITCAPNHPKGVIYPGYRNRWCQQEDLDGIRVLRVKTYLSANKGFAKRIANYLSYMLSSTVFSCLVRDIDVVVSTSPQFFCGLAGYFVSRARSAPWVVEIRDLWPESIIAVGAIRNRTVIDLLEGLETFMYRRADHVVAVTDAFKRHIAGRGVGRDRISVIKNGADLERFTSGPRENSFRREHGLEGKFVVSYVGTHGMAHGLNTIFETAEAMRSCEDIVFLLVGDGAEREPLLARKAELGLTNVLMLPQQPKERMPEIINASDACMVLLKKTDLFKTVIPSKIFEAMAMERPIILGVEGESREIVEEGCCGLCIEPENAAELADAIRRLRDDGKLADELGQNGRRFVSAVFNREVLARRYLETLSSMVPLPASTIGVIGKELP</sequence>
<dbReference type="CAZy" id="GT4">
    <property type="family name" value="Glycosyltransferase Family 4"/>
</dbReference>
<dbReference type="Pfam" id="PF13579">
    <property type="entry name" value="Glyco_trans_4_4"/>
    <property type="match status" value="1"/>
</dbReference>
<dbReference type="CDD" id="cd03794">
    <property type="entry name" value="GT4_WbuB-like"/>
    <property type="match status" value="1"/>
</dbReference>
<feature type="domain" description="Glycosyltransferase subfamily 4-like N-terminal" evidence="2">
    <location>
        <begin position="17"/>
        <end position="200"/>
    </location>
</feature>
<dbReference type="eggNOG" id="COG0438">
    <property type="taxonomic scope" value="Bacteria"/>
</dbReference>
<reference evidence="3 4" key="1">
    <citation type="submission" date="2005-10" db="EMBL/GenBank/DDBJ databases">
        <title>Complete sequence of Geobacter metallireducens GS-15.</title>
        <authorList>
            <consortium name="US DOE Joint Genome Institute"/>
            <person name="Copeland A."/>
            <person name="Lucas S."/>
            <person name="Lapidus A."/>
            <person name="Barry K."/>
            <person name="Detter J.C."/>
            <person name="Glavina T."/>
            <person name="Hammon N."/>
            <person name="Israni S."/>
            <person name="Pitluck S."/>
            <person name="Di Bartolo G."/>
            <person name="Chain P."/>
            <person name="Schmutz J."/>
            <person name="Larimer F."/>
            <person name="Land M."/>
            <person name="Kyrpides N."/>
            <person name="Ivanova N."/>
            <person name="Richardson P."/>
        </authorList>
    </citation>
    <scope>NUCLEOTIDE SEQUENCE [LARGE SCALE GENOMIC DNA]</scope>
    <source>
        <strain evidence="4">ATCC 53774 / DSM 7210 / GS-15</strain>
    </source>
</reference>
<evidence type="ECO:0000259" key="1">
    <source>
        <dbReference type="Pfam" id="PF00534"/>
    </source>
</evidence>
<gene>
    <name evidence="3" type="ordered locus">Gmet_1502</name>
</gene>
<dbReference type="SUPFAM" id="SSF53756">
    <property type="entry name" value="UDP-Glycosyltransferase/glycogen phosphorylase"/>
    <property type="match status" value="1"/>
</dbReference>
<evidence type="ECO:0000313" key="3">
    <source>
        <dbReference type="EMBL" id="ABB31736.1"/>
    </source>
</evidence>
<protein>
    <submittedName>
        <fullName evidence="3">UDP-alpha-N-acetylglucosamine 3-alpha-N-acetyl-L-fucosaminyltransferase, putative</fullName>
    </submittedName>
</protein>
<dbReference type="SMR" id="Q39VI8"/>
<dbReference type="InterPro" id="IPR001296">
    <property type="entry name" value="Glyco_trans_1"/>
</dbReference>
<dbReference type="DNASU" id="3741633"/>
<dbReference type="Pfam" id="PF00534">
    <property type="entry name" value="Glycos_transf_1"/>
    <property type="match status" value="1"/>
</dbReference>
<dbReference type="PANTHER" id="PTHR45947">
    <property type="entry name" value="SULFOQUINOVOSYL TRANSFERASE SQD2"/>
    <property type="match status" value="1"/>
</dbReference>
<evidence type="ECO:0000259" key="2">
    <source>
        <dbReference type="Pfam" id="PF13579"/>
    </source>
</evidence>
<dbReference type="RefSeq" id="WP_004511565.1">
    <property type="nucleotide sequence ID" value="NC_007517.1"/>
</dbReference>
<dbReference type="AlphaFoldDB" id="Q39VI8"/>
<dbReference type="STRING" id="269799.Gmet_1502"/>
<evidence type="ECO:0000313" key="4">
    <source>
        <dbReference type="Proteomes" id="UP000007073"/>
    </source>
</evidence>
<dbReference type="EMBL" id="CP000148">
    <property type="protein sequence ID" value="ABB31736.1"/>
    <property type="molecule type" value="Genomic_DNA"/>
</dbReference>
<dbReference type="Proteomes" id="UP000007073">
    <property type="component" value="Chromosome"/>
</dbReference>
<proteinExistence type="predicted"/>
<feature type="domain" description="Glycosyl transferase family 1" evidence="1">
    <location>
        <begin position="215"/>
        <end position="382"/>
    </location>
</feature>
<dbReference type="InterPro" id="IPR028098">
    <property type="entry name" value="Glyco_trans_4-like_N"/>
</dbReference>
<dbReference type="GO" id="GO:0016758">
    <property type="term" value="F:hexosyltransferase activity"/>
    <property type="evidence" value="ECO:0007669"/>
    <property type="project" value="TreeGrafter"/>
</dbReference>
<dbReference type="HOGENOM" id="CLU_009583_11_2_7"/>
<keyword evidence="3" id="KW-0808">Transferase</keyword>
<dbReference type="Gene3D" id="3.40.50.2000">
    <property type="entry name" value="Glycogen Phosphorylase B"/>
    <property type="match status" value="2"/>
</dbReference>